<dbReference type="GO" id="GO:0016616">
    <property type="term" value="F:oxidoreductase activity, acting on the CH-OH group of donors, NAD or NADP as acceptor"/>
    <property type="evidence" value="ECO:0007669"/>
    <property type="project" value="TreeGrafter"/>
</dbReference>
<evidence type="ECO:0000256" key="2">
    <source>
        <dbReference type="ARBA" id="ARBA00023002"/>
    </source>
</evidence>
<dbReference type="InterPro" id="IPR036291">
    <property type="entry name" value="NAD(P)-bd_dom_sf"/>
</dbReference>
<dbReference type="EMBL" id="LDQC01000022">
    <property type="protein sequence ID" value="KTR09071.1"/>
    <property type="molecule type" value="Genomic_DNA"/>
</dbReference>
<comment type="similarity">
    <text evidence="1">Belongs to the short-chain dehydrogenases/reductases (SDR) family.</text>
</comment>
<sequence>MTIDQTTTVARDLTDRTVVVTGAAGGIGKEVVRRLHAAGAHVVAVDLREPGDVPEGVTTGTVDITDPESVRAFADRVAAEHPGRLDLVNAAGIVEDDVAAAEMSAEQFRGVLDVNLVGVFLTSQALHRVMAERGEAAIVSIASMSGNHVVNHPQKQVAYNVSKAGVTALTKTLAVEWGPEGIRVNCVSPGYVDTPLLAKKHHQFDEWMRDIVPGRFAQPAEVAAAIHFLLSDAASYCHGTELLMDGGYSLR</sequence>
<protein>
    <recommendedName>
        <fullName evidence="5">Short-chain dehydrogenase</fullName>
    </recommendedName>
</protein>
<dbReference type="STRING" id="33881.NS184_03545"/>
<dbReference type="InterPro" id="IPR002347">
    <property type="entry name" value="SDR_fam"/>
</dbReference>
<reference evidence="3 4" key="1">
    <citation type="journal article" date="2016" name="Front. Microbiol.">
        <title>Genomic Resource of Rice Seed Associated Bacteria.</title>
        <authorList>
            <person name="Midha S."/>
            <person name="Bansal K."/>
            <person name="Sharma S."/>
            <person name="Kumar N."/>
            <person name="Patil P.P."/>
            <person name="Chaudhry V."/>
            <person name="Patil P.B."/>
        </authorList>
    </citation>
    <scope>NUCLEOTIDE SEQUENCE [LARGE SCALE GENOMIC DNA]</scope>
    <source>
        <strain evidence="3 4">NS184</strain>
    </source>
</reference>
<dbReference type="Proteomes" id="UP000078252">
    <property type="component" value="Unassembled WGS sequence"/>
</dbReference>
<accession>A0A175RZJ5</accession>
<evidence type="ECO:0000313" key="3">
    <source>
        <dbReference type="EMBL" id="KTR09071.1"/>
    </source>
</evidence>
<dbReference type="RefSeq" id="WP_058724762.1">
    <property type="nucleotide sequence ID" value="NZ_LDQC01000022.1"/>
</dbReference>
<organism evidence="3 4">
    <name type="scientific">Curtobacterium luteum</name>
    <dbReference type="NCBI Taxonomy" id="33881"/>
    <lineage>
        <taxon>Bacteria</taxon>
        <taxon>Bacillati</taxon>
        <taxon>Actinomycetota</taxon>
        <taxon>Actinomycetes</taxon>
        <taxon>Micrococcales</taxon>
        <taxon>Microbacteriaceae</taxon>
        <taxon>Curtobacterium</taxon>
    </lineage>
</organism>
<dbReference type="PATRIC" id="fig|33881.3.peg.975"/>
<evidence type="ECO:0000313" key="4">
    <source>
        <dbReference type="Proteomes" id="UP000078252"/>
    </source>
</evidence>
<dbReference type="OrthoDB" id="286404at2"/>
<dbReference type="Pfam" id="PF13561">
    <property type="entry name" value="adh_short_C2"/>
    <property type="match status" value="1"/>
</dbReference>
<proteinExistence type="inferred from homology"/>
<dbReference type="PANTHER" id="PTHR42760">
    <property type="entry name" value="SHORT-CHAIN DEHYDROGENASES/REDUCTASES FAMILY MEMBER"/>
    <property type="match status" value="1"/>
</dbReference>
<gene>
    <name evidence="3" type="ORF">NS184_03545</name>
</gene>
<evidence type="ECO:0008006" key="5">
    <source>
        <dbReference type="Google" id="ProtNLM"/>
    </source>
</evidence>
<dbReference type="AlphaFoldDB" id="A0A175RZJ5"/>
<dbReference type="PRINTS" id="PR00081">
    <property type="entry name" value="GDHRDH"/>
</dbReference>
<evidence type="ECO:0000256" key="1">
    <source>
        <dbReference type="ARBA" id="ARBA00006484"/>
    </source>
</evidence>
<dbReference type="Gene3D" id="3.40.50.720">
    <property type="entry name" value="NAD(P)-binding Rossmann-like Domain"/>
    <property type="match status" value="1"/>
</dbReference>
<dbReference type="SUPFAM" id="SSF51735">
    <property type="entry name" value="NAD(P)-binding Rossmann-fold domains"/>
    <property type="match status" value="1"/>
</dbReference>
<name>A0A175RZJ5_9MICO</name>
<dbReference type="PANTHER" id="PTHR42760:SF115">
    <property type="entry name" value="3-OXOACYL-[ACYL-CARRIER-PROTEIN] REDUCTASE FABG"/>
    <property type="match status" value="1"/>
</dbReference>
<comment type="caution">
    <text evidence="3">The sequence shown here is derived from an EMBL/GenBank/DDBJ whole genome shotgun (WGS) entry which is preliminary data.</text>
</comment>
<dbReference type="FunFam" id="3.40.50.720:FF:000084">
    <property type="entry name" value="Short-chain dehydrogenase reductase"/>
    <property type="match status" value="1"/>
</dbReference>
<keyword evidence="2" id="KW-0560">Oxidoreductase</keyword>